<keyword evidence="3" id="KW-0963">Cytoplasm</keyword>
<evidence type="ECO:0000256" key="4">
    <source>
        <dbReference type="ARBA" id="ARBA00023242"/>
    </source>
</evidence>
<dbReference type="SMART" id="SM01027">
    <property type="entry name" value="Beta-Casp"/>
    <property type="match status" value="1"/>
</dbReference>
<dbReference type="Gene3D" id="3.60.15.10">
    <property type="entry name" value="Ribonuclease Z/Hydroxyacylglutathione hydrolase-like"/>
    <property type="match status" value="1"/>
</dbReference>
<evidence type="ECO:0000313" key="8">
    <source>
        <dbReference type="Proteomes" id="UP000507222"/>
    </source>
</evidence>
<reference evidence="7 8" key="1">
    <citation type="submission" date="2020-05" db="EMBL/GenBank/DDBJ databases">
        <authorList>
            <person name="Campoy J."/>
            <person name="Schneeberger K."/>
            <person name="Spophaly S."/>
        </authorList>
    </citation>
    <scope>NUCLEOTIDE SEQUENCE [LARGE SCALE GENOMIC DNA]</scope>
    <source>
        <strain evidence="7">PruArmRojPasFocal</strain>
    </source>
</reference>
<feature type="region of interest" description="Disordered" evidence="5">
    <location>
        <begin position="46"/>
        <end position="79"/>
    </location>
</feature>
<comment type="subcellular location">
    <subcellularLocation>
        <location evidence="2">Cytoplasm</location>
    </subcellularLocation>
    <subcellularLocation>
        <location evidence="1">Nucleus</location>
    </subcellularLocation>
</comment>
<feature type="domain" description="Beta-Casp" evidence="6">
    <location>
        <begin position="371"/>
        <end position="494"/>
    </location>
</feature>
<dbReference type="InterPro" id="IPR022712">
    <property type="entry name" value="Beta_Casp"/>
</dbReference>
<dbReference type="GO" id="GO:0034472">
    <property type="term" value="P:snRNA 3'-end processing"/>
    <property type="evidence" value="ECO:0007669"/>
    <property type="project" value="TreeGrafter"/>
</dbReference>
<sequence length="814" mass="90683">MKFSCLSKGGGYHFPPCHILNICGFSILLDCPLDLSALTIFSPIPTSSKSSSFDKENPSCPNRSDSSDLEEPMVRKRQKVEKPLDADDLIYAEPWYKTVKNLHLWNVSFIDVVLISSPTGMLGLPFLTRMKGFSAKIYVTEAAARLGQLMMEDLVSMHLEIRQFFGPDESSFPQWMKWEDLTLLPSSLKNVALGKDGGELGGWLSLYSAADVKDCMQKVLRLKYAEEICYNSTLIIKAFSSGLEIGSCNWTINGPKGGVGFISSSIFDSAHAMNFDYNALRGNDIIIYSDFSFSDGTEDVESGYDNSIPTTCNRSSLRNYENDCQELAKSLLNVDEGLEERDKLAFICSCVIDSVKAGGSVLIPISRLGIVLLLLEQISTSLDVSTLKVPMYIISSLAEEFLAFSNIIPEWLCKQRQEKLFSGEPLFAHAKLVNEKKLHVFPAVHSPKLLMNWQEPCIVFSPHWSLRLGPAVHLLQRWSGDQNSLLILESGPDVDLALLPFKPMEMKVLECSFLSGIRLQNVEPLLKILQPKVVLLPKDLKQISSLKSNSCSTFQYCVNETLHIPSLKNNSELEIATDLASQFNWRNWKQENINMTRLKGELCVDHGRQRLSTGNQESPESRPLVHWGSPDLEKLLVVLSNKGIKATLGDAFGSESESASLVHVHDPNQALIEVRTTSTVISTADESLASIIFEAIEATVKAARRISTLLPLFALATGQRISFHKHLGINNILKWKDSFNTSDFLDCSEEILFLERMDIGPLLLLGRKSVNLAALAKLGWNVLNCLKNGEFNLYEKFISFITPFLLLLESNFGG</sequence>
<evidence type="ECO:0000259" key="6">
    <source>
        <dbReference type="SMART" id="SM01027"/>
    </source>
</evidence>
<dbReference type="AlphaFoldDB" id="A0A6J5U1L7"/>
<dbReference type="PANTHER" id="PTHR46094">
    <property type="entry name" value="INTEGRATOR COMPLEX SUBUNIT 9"/>
    <property type="match status" value="1"/>
</dbReference>
<organism evidence="7 8">
    <name type="scientific">Prunus armeniaca</name>
    <name type="common">Apricot</name>
    <name type="synonym">Armeniaca vulgaris</name>
    <dbReference type="NCBI Taxonomy" id="36596"/>
    <lineage>
        <taxon>Eukaryota</taxon>
        <taxon>Viridiplantae</taxon>
        <taxon>Streptophyta</taxon>
        <taxon>Embryophyta</taxon>
        <taxon>Tracheophyta</taxon>
        <taxon>Spermatophyta</taxon>
        <taxon>Magnoliopsida</taxon>
        <taxon>eudicotyledons</taxon>
        <taxon>Gunneridae</taxon>
        <taxon>Pentapetalae</taxon>
        <taxon>rosids</taxon>
        <taxon>fabids</taxon>
        <taxon>Rosales</taxon>
        <taxon>Rosaceae</taxon>
        <taxon>Amygdaloideae</taxon>
        <taxon>Amygdaleae</taxon>
        <taxon>Prunus</taxon>
    </lineage>
</organism>
<dbReference type="EMBL" id="CAEKDK010000002">
    <property type="protein sequence ID" value="CAB4268458.1"/>
    <property type="molecule type" value="Genomic_DNA"/>
</dbReference>
<dbReference type="Gene3D" id="3.40.50.10890">
    <property type="match status" value="1"/>
</dbReference>
<evidence type="ECO:0000256" key="1">
    <source>
        <dbReference type="ARBA" id="ARBA00004123"/>
    </source>
</evidence>
<dbReference type="GO" id="GO:0032039">
    <property type="term" value="C:integrator complex"/>
    <property type="evidence" value="ECO:0007669"/>
    <property type="project" value="InterPro"/>
</dbReference>
<gene>
    <name evidence="7" type="ORF">CURHAP_LOCUS12034</name>
</gene>
<dbReference type="InterPro" id="IPR027074">
    <property type="entry name" value="Integrator_9su"/>
</dbReference>
<protein>
    <recommendedName>
        <fullName evidence="6">Beta-Casp domain-containing protein</fullName>
    </recommendedName>
</protein>
<dbReference type="InterPro" id="IPR036866">
    <property type="entry name" value="RibonucZ/Hydroxyglut_hydro"/>
</dbReference>
<evidence type="ECO:0000256" key="3">
    <source>
        <dbReference type="ARBA" id="ARBA00022490"/>
    </source>
</evidence>
<dbReference type="Pfam" id="PF10996">
    <property type="entry name" value="Beta-Casp"/>
    <property type="match status" value="1"/>
</dbReference>
<accession>A0A6J5U1L7</accession>
<proteinExistence type="predicted"/>
<dbReference type="GO" id="GO:0005737">
    <property type="term" value="C:cytoplasm"/>
    <property type="evidence" value="ECO:0007669"/>
    <property type="project" value="UniProtKB-SubCell"/>
</dbReference>
<evidence type="ECO:0000313" key="7">
    <source>
        <dbReference type="EMBL" id="CAB4268458.1"/>
    </source>
</evidence>
<keyword evidence="4" id="KW-0539">Nucleus</keyword>
<evidence type="ECO:0000256" key="5">
    <source>
        <dbReference type="SAM" id="MobiDB-lite"/>
    </source>
</evidence>
<dbReference type="Proteomes" id="UP000507222">
    <property type="component" value="Unassembled WGS sequence"/>
</dbReference>
<evidence type="ECO:0000256" key="2">
    <source>
        <dbReference type="ARBA" id="ARBA00004496"/>
    </source>
</evidence>
<dbReference type="PANTHER" id="PTHR46094:SF1">
    <property type="entry name" value="INTEGRATOR COMPLEX SUBUNIT 9"/>
    <property type="match status" value="1"/>
</dbReference>
<name>A0A6J5U1L7_PRUAR</name>
<dbReference type="SUPFAM" id="SSF56281">
    <property type="entry name" value="Metallo-hydrolase/oxidoreductase"/>
    <property type="match status" value="1"/>
</dbReference>